<feature type="compositionally biased region" description="Polar residues" evidence="6">
    <location>
        <begin position="1542"/>
        <end position="1556"/>
    </location>
</feature>
<feature type="region of interest" description="Disordered" evidence="6">
    <location>
        <begin position="1702"/>
        <end position="1736"/>
    </location>
</feature>
<dbReference type="SMART" id="SM00156">
    <property type="entry name" value="PP2Ac"/>
    <property type="match status" value="1"/>
</dbReference>
<comment type="similarity">
    <text evidence="4">Belongs to the PPP phosphatase family.</text>
</comment>
<feature type="compositionally biased region" description="Low complexity" evidence="6">
    <location>
        <begin position="1042"/>
        <end position="1065"/>
    </location>
</feature>
<evidence type="ECO:0000259" key="7">
    <source>
        <dbReference type="PROSITE" id="PS00125"/>
    </source>
</evidence>
<dbReference type="InterPro" id="IPR029052">
    <property type="entry name" value="Metallo-depent_PP-like"/>
</dbReference>
<feature type="region of interest" description="Disordered" evidence="6">
    <location>
        <begin position="1582"/>
        <end position="1686"/>
    </location>
</feature>
<feature type="coiled-coil region" evidence="5">
    <location>
        <begin position="1258"/>
        <end position="1285"/>
    </location>
</feature>
<dbReference type="EC" id="3.1.3.16" evidence="4"/>
<evidence type="ECO:0000256" key="5">
    <source>
        <dbReference type="SAM" id="Coils"/>
    </source>
</evidence>
<dbReference type="InterPro" id="IPR051134">
    <property type="entry name" value="PPP_phosphatase"/>
</dbReference>
<feature type="domain" description="Serine/threonine specific protein phosphatases" evidence="7">
    <location>
        <begin position="336"/>
        <end position="341"/>
    </location>
</feature>
<dbReference type="GO" id="GO:0046872">
    <property type="term" value="F:metal ion binding"/>
    <property type="evidence" value="ECO:0007669"/>
    <property type="project" value="UniProtKB-KW"/>
</dbReference>
<dbReference type="Proteomes" id="UP000186817">
    <property type="component" value="Unassembled WGS sequence"/>
</dbReference>
<comment type="catalytic activity">
    <reaction evidence="4">
        <text>O-phospho-L-threonyl-[protein] + H2O = L-threonyl-[protein] + phosphate</text>
        <dbReference type="Rhea" id="RHEA:47004"/>
        <dbReference type="Rhea" id="RHEA-COMP:11060"/>
        <dbReference type="Rhea" id="RHEA-COMP:11605"/>
        <dbReference type="ChEBI" id="CHEBI:15377"/>
        <dbReference type="ChEBI" id="CHEBI:30013"/>
        <dbReference type="ChEBI" id="CHEBI:43474"/>
        <dbReference type="ChEBI" id="CHEBI:61977"/>
        <dbReference type="EC" id="3.1.3.16"/>
    </reaction>
</comment>
<keyword evidence="2" id="KW-0479">Metal-binding</keyword>
<feature type="region of interest" description="Disordered" evidence="6">
    <location>
        <begin position="1105"/>
        <end position="1210"/>
    </location>
</feature>
<evidence type="ECO:0000313" key="9">
    <source>
        <dbReference type="Proteomes" id="UP000186817"/>
    </source>
</evidence>
<feature type="region of interest" description="Disordered" evidence="6">
    <location>
        <begin position="1032"/>
        <end position="1066"/>
    </location>
</feature>
<evidence type="ECO:0000256" key="2">
    <source>
        <dbReference type="ARBA" id="ARBA00022723"/>
    </source>
</evidence>
<dbReference type="PANTHER" id="PTHR45668:SF5">
    <property type="entry name" value="SERINE_THREONINE-PROTEIN PHOSPHATASE 5"/>
    <property type="match status" value="1"/>
</dbReference>
<dbReference type="SUPFAM" id="SSF47473">
    <property type="entry name" value="EF-hand"/>
    <property type="match status" value="1"/>
</dbReference>
<dbReference type="PRINTS" id="PR00114">
    <property type="entry name" value="STPHPHTASE"/>
</dbReference>
<feature type="compositionally biased region" description="Low complexity" evidence="6">
    <location>
        <begin position="1115"/>
        <end position="1139"/>
    </location>
</feature>
<comment type="cofactor">
    <cofactor evidence="1">
        <name>Mn(2+)</name>
        <dbReference type="ChEBI" id="CHEBI:29035"/>
    </cofactor>
</comment>
<dbReference type="InterPro" id="IPR004843">
    <property type="entry name" value="Calcineurin-like_PHP"/>
</dbReference>
<proteinExistence type="inferred from homology"/>
<dbReference type="InterPro" id="IPR006186">
    <property type="entry name" value="Ser/Thr-sp_prot-phosphatase"/>
</dbReference>
<evidence type="ECO:0000256" key="4">
    <source>
        <dbReference type="RuleBase" id="RU004273"/>
    </source>
</evidence>
<organism evidence="8 9">
    <name type="scientific">Symbiodinium microadriaticum</name>
    <name type="common">Dinoflagellate</name>
    <name type="synonym">Zooxanthella microadriatica</name>
    <dbReference type="NCBI Taxonomy" id="2951"/>
    <lineage>
        <taxon>Eukaryota</taxon>
        <taxon>Sar</taxon>
        <taxon>Alveolata</taxon>
        <taxon>Dinophyceae</taxon>
        <taxon>Suessiales</taxon>
        <taxon>Symbiodiniaceae</taxon>
        <taxon>Symbiodinium</taxon>
    </lineage>
</organism>
<feature type="compositionally biased region" description="Polar residues" evidence="6">
    <location>
        <begin position="1193"/>
        <end position="1203"/>
    </location>
</feature>
<dbReference type="EMBL" id="LSRX01001178">
    <property type="protein sequence ID" value="OLP82613.1"/>
    <property type="molecule type" value="Genomic_DNA"/>
</dbReference>
<accession>A0A1Q9CI48</accession>
<sequence>MPISELLVAPLELSCLQELCVWGGGMGICGSSGAGASAWEEPGRFEEPNPLGIGRRVVHTDISGVSCLGTVKEVHPDGSLAVLLDAGSQEVKISADSIHLLPLATYCPTSYSTRIGLETLDERRTLRWVDIGRRALTRLEAMPSEGTGGWWKAYRCVWSAKSACYLYHACGDPLRGGLRGAPEGAPTLPPEGGPADTLQAVPREFQSFLTGWTGEFARLVFEHCHHKYSESIPCGLLLHMARQSRELFLGEKTVQRIQTPRDGKLVIFGDTHGHLKDLLHVWLREGLPTASKTHYLFNGDICDRGDAADRGGMEAVQIWACVLSHKLAFPGAVHMNRGNHEDHHYSLHYGAKGFYGELDRRYTADEAKALKAAFKDLCDCLPLMTVVDEAMLVVHGGLPRFRQSSANAASLDEIEQIRRPLQVQTHAENRQDQIITDLLWSDPQAEPGIGPSSRGKSLINYGPDVTAEFLAAHKLSLLVRSHEVADSGCEWWHPLASQGSKGSGGKLELLSSEQKGLTVTIFSASDYCGHYDTNLGGTIVLKGSAKSFKVVSHKASDAAATLTSQVVTEKINGSVLEILSVIVQNKGQLLTEFRAVDGDSRRMLSKEEFAVCCSRVVPELQWQELCTEYSPHLLLHNGSICYTRLLAKYCLVFRSRGQDKMRMAFGNSLFGSLLRMEPSIRELQERPVDMTSEAFLTFLADSGCCISVRLLRMLYRSLACGEDMLQNFVGAFSVAFRPKHATSTEVASRLGTVCRDLLGAHPEKPLVTLLLDFFQQADDKKSGFVEVQDVASLLRGLPSLKKAAENEAQLLAEYMDNSGSGKIRYVELVKCLSIETRGAAKPGQLSPEVLLDDWLEATCSMLVFEYGLGTLAGLFQQVLPPGETRCSPKVFKQVLQALPENPYGPSLSHQQLESLVVSLELDDEGLFNYQDYLSGFQIIDAERQRCKSLLFRSEVQVFAWWLALQSAAVATSSVEAAAPWSLAETREENAAVPPAMPLKQCMLEANIALQSQGHGEMFVNLTRWSVSTRPTSATPSLAAAQSRPPSASKEASESASSPMSSGAEPRNFAQKIPEMPQALSQELQIEEDYSEDTALEEAIERMRAGRSFTARGARSTRTPSPAAQAPAPAGPATADASARTTERREPCEPREAETSSGPSRNGPSTAAARPQRPGSGQTRPKSAEQKLRMGPKSPQTGRGTSSCFEARSKRPRSVGGIRCEQVISRHLPEREVQSRMIAVLARQLERLRDCIPDFALQWQAVEIHLQNLEEKLQAKRREVLAWEEDTRMMQETQDQQYQLLLRGLQRKVDDARSSWLKQQRKMEDSAREEYELHKTLVAKDEEAKSLKDVLKKTWEQMEDVQQMVLQNQSVLEARLQGNWSVDDPAEDPTAASERRHMDAELQRQVEVRGQLKLCNAQLEEADRAMSEQHAYAARLEEFIRKITGGGGRYVLPTALKREGQRHVAMASKMRARAEQEARRRENLEAALIESAPNPRCLRELAAEPAEERAEPADQGLTRVLITGYQAPIRRLDPFAFRKTKPKGNNVQANYDKVTSSGEDQVDRLVRAYGSLAAEIDPEDRLRLLQPRERKDSKPQSIAKGARSLEVEHGEAPSRQPPKEPQPEPKTSSTPSRPSAWRVRAEGQHTASKVPQAASQPLQPLQPRATEEATAEDRIPPQVLGRREAAATSLDTVSEILRHIELPAPAPPPTAAPAVKPTAPPPETVESDESAVESDEATAVRLREDKFDALDAELNEQLNQSVGLALESRTLHKSVAGLPRSGSHGTLTGSKKSKAKGRSKKAAAPEATRS</sequence>
<feature type="compositionally biased region" description="Basic and acidic residues" evidence="6">
    <location>
        <begin position="1140"/>
        <end position="1153"/>
    </location>
</feature>
<dbReference type="OrthoDB" id="423713at2759"/>
<keyword evidence="9" id="KW-1185">Reference proteome</keyword>
<feature type="compositionally biased region" description="Basic and acidic residues" evidence="6">
    <location>
        <begin position="1602"/>
        <end position="1622"/>
    </location>
</feature>
<evidence type="ECO:0000256" key="6">
    <source>
        <dbReference type="SAM" id="MobiDB-lite"/>
    </source>
</evidence>
<keyword evidence="3" id="KW-0464">Manganese</keyword>
<feature type="compositionally biased region" description="Polar residues" evidence="6">
    <location>
        <begin position="1155"/>
        <end position="1164"/>
    </location>
</feature>
<dbReference type="Pfam" id="PF00149">
    <property type="entry name" value="Metallophos"/>
    <property type="match status" value="1"/>
</dbReference>
<evidence type="ECO:0000256" key="1">
    <source>
        <dbReference type="ARBA" id="ARBA00001936"/>
    </source>
</evidence>
<dbReference type="PANTHER" id="PTHR45668">
    <property type="entry name" value="SERINE/THREONINE-PROTEIN PHOSPHATASE 5-RELATED"/>
    <property type="match status" value="1"/>
</dbReference>
<feature type="region of interest" description="Disordered" evidence="6">
    <location>
        <begin position="1536"/>
        <end position="1556"/>
    </location>
</feature>
<feature type="region of interest" description="Disordered" evidence="6">
    <location>
        <begin position="1774"/>
        <end position="1809"/>
    </location>
</feature>
<dbReference type="PROSITE" id="PS00125">
    <property type="entry name" value="SER_THR_PHOSPHATASE"/>
    <property type="match status" value="1"/>
</dbReference>
<dbReference type="InterPro" id="IPR011992">
    <property type="entry name" value="EF-hand-dom_pair"/>
</dbReference>
<dbReference type="GO" id="GO:0004722">
    <property type="term" value="F:protein serine/threonine phosphatase activity"/>
    <property type="evidence" value="ECO:0007669"/>
    <property type="project" value="UniProtKB-EC"/>
</dbReference>
<evidence type="ECO:0000256" key="3">
    <source>
        <dbReference type="ARBA" id="ARBA00023211"/>
    </source>
</evidence>
<protein>
    <recommendedName>
        <fullName evidence="4">Serine/threonine-protein phosphatase</fullName>
        <ecNumber evidence="4">3.1.3.16</ecNumber>
    </recommendedName>
</protein>
<reference evidence="8 9" key="1">
    <citation type="submission" date="2016-02" db="EMBL/GenBank/DDBJ databases">
        <title>Genome analysis of coral dinoflagellate symbionts highlights evolutionary adaptations to a symbiotic lifestyle.</title>
        <authorList>
            <person name="Aranda M."/>
            <person name="Li Y."/>
            <person name="Liew Y.J."/>
            <person name="Baumgarten S."/>
            <person name="Simakov O."/>
            <person name="Wilson M."/>
            <person name="Piel J."/>
            <person name="Ashoor H."/>
            <person name="Bougouffa S."/>
            <person name="Bajic V.B."/>
            <person name="Ryu T."/>
            <person name="Ravasi T."/>
            <person name="Bayer T."/>
            <person name="Micklem G."/>
            <person name="Kim H."/>
            <person name="Bhak J."/>
            <person name="Lajeunesse T.C."/>
            <person name="Voolstra C.R."/>
        </authorList>
    </citation>
    <scope>NUCLEOTIDE SEQUENCE [LARGE SCALE GENOMIC DNA]</scope>
    <source>
        <strain evidence="8 9">CCMP2467</strain>
    </source>
</reference>
<feature type="compositionally biased region" description="Acidic residues" evidence="6">
    <location>
        <begin position="1724"/>
        <end position="1735"/>
    </location>
</feature>
<feature type="compositionally biased region" description="Basic residues" evidence="6">
    <location>
        <begin position="1790"/>
        <end position="1800"/>
    </location>
</feature>
<keyword evidence="5" id="KW-0175">Coiled coil</keyword>
<feature type="compositionally biased region" description="Low complexity" evidence="6">
    <location>
        <begin position="1650"/>
        <end position="1662"/>
    </location>
</feature>
<dbReference type="Gene3D" id="1.10.238.10">
    <property type="entry name" value="EF-hand"/>
    <property type="match status" value="1"/>
</dbReference>
<comment type="caution">
    <text evidence="8">The sequence shown here is derived from an EMBL/GenBank/DDBJ whole genome shotgun (WGS) entry which is preliminary data.</text>
</comment>
<feature type="compositionally biased region" description="Basic and acidic residues" evidence="6">
    <location>
        <begin position="1582"/>
        <end position="1593"/>
    </location>
</feature>
<dbReference type="Gene3D" id="3.60.21.10">
    <property type="match status" value="1"/>
</dbReference>
<evidence type="ECO:0000313" key="8">
    <source>
        <dbReference type="EMBL" id="OLP82613.1"/>
    </source>
</evidence>
<feature type="compositionally biased region" description="Basic and acidic residues" evidence="6">
    <location>
        <begin position="1664"/>
        <end position="1684"/>
    </location>
</feature>
<gene>
    <name evidence="8" type="primary">ppt1</name>
    <name evidence="8" type="ORF">AK812_SmicGene36710</name>
</gene>
<keyword evidence="4" id="KW-0378">Hydrolase</keyword>
<dbReference type="SUPFAM" id="SSF56300">
    <property type="entry name" value="Metallo-dependent phosphatases"/>
    <property type="match status" value="1"/>
</dbReference>
<name>A0A1Q9CI48_SYMMI</name>